<proteinExistence type="predicted"/>
<gene>
    <name evidence="2" type="ORF">C4K07_4284</name>
</gene>
<dbReference type="Pfam" id="PF01297">
    <property type="entry name" value="ZnuA"/>
    <property type="match status" value="1"/>
</dbReference>
<feature type="signal peptide" evidence="1">
    <location>
        <begin position="1"/>
        <end position="30"/>
    </location>
</feature>
<name>A0AAD1E857_9PSED</name>
<feature type="chain" id="PRO_5042142183" evidence="1">
    <location>
        <begin position="31"/>
        <end position="330"/>
    </location>
</feature>
<evidence type="ECO:0000313" key="2">
    <source>
        <dbReference type="EMBL" id="AZE31055.1"/>
    </source>
</evidence>
<dbReference type="InterPro" id="IPR006127">
    <property type="entry name" value="ZnuA-like"/>
</dbReference>
<dbReference type="Gene3D" id="3.40.50.1980">
    <property type="entry name" value="Nitrogenase molybdenum iron protein domain"/>
    <property type="match status" value="2"/>
</dbReference>
<keyword evidence="1" id="KW-0732">Signal</keyword>
<reference evidence="2 3" key="1">
    <citation type="submission" date="2018-03" db="EMBL/GenBank/DDBJ databases">
        <title>Diversity of phytobeneficial traits revealed by whole-genome analysis of worldwide-isolated phenazine-producing Pseudomonas spp.</title>
        <authorList>
            <person name="Biessy A."/>
            <person name="Novinscak A."/>
            <person name="Blom J."/>
            <person name="Leger G."/>
            <person name="Thomashow L.S."/>
            <person name="Cazorla F.M."/>
            <person name="Josic D."/>
            <person name="Filion M."/>
        </authorList>
    </citation>
    <scope>NUCLEOTIDE SEQUENCE [LARGE SCALE GENOMIC DNA]</scope>
    <source>
        <strain evidence="2 3">ChPhzS24</strain>
    </source>
</reference>
<sequence>MHSSLRHLTPPLTIALALALGGLGSAPALAQPDRFEPMRVTANQSLGTTALHSASSHKPLTVLASLPVTFGLGQLLLQGTDVQLERAAPDNLPGSRQTAYFTGRGAPALHKLALDADAVIGLRSIWPDDPLYPNARRSNIRIVEVDAARPVDGALPGVALQPGKSDGLNSQPWLSSNNLGRMADVLAADLVRLAPAAKPKIDANLASLKQRLLKLSADTEGQLANADNLSVLSLSDHFGYLVNGLNLELLEVDARADNEWTAKALQQLQARLKDNDVAIVLHHRQPSDAIKAAISAAGSQLLVLQTDSADPLAELESNISQITSALAPKT</sequence>
<dbReference type="PANTHER" id="PTHR42953">
    <property type="entry name" value="HIGH-AFFINITY ZINC UPTAKE SYSTEM PROTEIN ZNUA-RELATED"/>
    <property type="match status" value="1"/>
</dbReference>
<evidence type="ECO:0000256" key="1">
    <source>
        <dbReference type="SAM" id="SignalP"/>
    </source>
</evidence>
<evidence type="ECO:0000313" key="3">
    <source>
        <dbReference type="Proteomes" id="UP000280455"/>
    </source>
</evidence>
<dbReference type="GO" id="GO:0046872">
    <property type="term" value="F:metal ion binding"/>
    <property type="evidence" value="ECO:0007669"/>
    <property type="project" value="InterPro"/>
</dbReference>
<dbReference type="AlphaFoldDB" id="A0AAD1E857"/>
<dbReference type="EMBL" id="CP027750">
    <property type="protein sequence ID" value="AZE31055.1"/>
    <property type="molecule type" value="Genomic_DNA"/>
</dbReference>
<dbReference type="InterPro" id="IPR050492">
    <property type="entry name" value="Bact_metal-bind_prot9"/>
</dbReference>
<dbReference type="GO" id="GO:0030001">
    <property type="term" value="P:metal ion transport"/>
    <property type="evidence" value="ECO:0007669"/>
    <property type="project" value="InterPro"/>
</dbReference>
<dbReference type="PANTHER" id="PTHR42953:SF4">
    <property type="entry name" value="METAL ABC TRANSPORTER SUBSTRATE-BINDING PROTEIN"/>
    <property type="match status" value="1"/>
</dbReference>
<dbReference type="Proteomes" id="UP000280455">
    <property type="component" value="Chromosome"/>
</dbReference>
<organism evidence="2 3">
    <name type="scientific">Pseudomonas chlororaphis subsp. aureofaciens</name>
    <dbReference type="NCBI Taxonomy" id="587851"/>
    <lineage>
        <taxon>Bacteria</taxon>
        <taxon>Pseudomonadati</taxon>
        <taxon>Pseudomonadota</taxon>
        <taxon>Gammaproteobacteria</taxon>
        <taxon>Pseudomonadales</taxon>
        <taxon>Pseudomonadaceae</taxon>
        <taxon>Pseudomonas</taxon>
    </lineage>
</organism>
<dbReference type="SUPFAM" id="SSF53807">
    <property type="entry name" value="Helical backbone' metal receptor"/>
    <property type="match status" value="1"/>
</dbReference>
<dbReference type="RefSeq" id="WP_016704798.1">
    <property type="nucleotide sequence ID" value="NZ_CP027749.1"/>
</dbReference>
<protein>
    <submittedName>
        <fullName evidence="2">ABC transporter, periplasmic component</fullName>
    </submittedName>
</protein>
<accession>A0AAD1E857</accession>